<comment type="caution">
    <text evidence="1">The sequence shown here is derived from an EMBL/GenBank/DDBJ whole genome shotgun (WGS) entry which is preliminary data.</text>
</comment>
<dbReference type="EMBL" id="JAUSYA010000001">
    <property type="protein sequence ID" value="MDQ0687112.1"/>
    <property type="molecule type" value="Genomic_DNA"/>
</dbReference>
<dbReference type="RefSeq" id="WP_307047028.1">
    <property type="nucleotide sequence ID" value="NZ_JAUSYA010000001.1"/>
</dbReference>
<dbReference type="Proteomes" id="UP001243364">
    <property type="component" value="Unassembled WGS sequence"/>
</dbReference>
<evidence type="ECO:0000313" key="1">
    <source>
        <dbReference type="EMBL" id="MDQ0687112.1"/>
    </source>
</evidence>
<sequence length="96" mass="10494">MFPLFGSYAPAVVSAPAENQRMALEPTATGESEMLAAALRTHLSESRFTFTALTGKEATQCITRAIAEWATASDWRSRAEAPMRYIDPPRAQSTTK</sequence>
<name>A0ABU0Q8X2_STRAH</name>
<proteinExistence type="predicted"/>
<reference evidence="1 2" key="1">
    <citation type="submission" date="2023-07" db="EMBL/GenBank/DDBJ databases">
        <title>Comparative genomics of wheat-associated soil bacteria to identify genetic determinants of phenazine resistance.</title>
        <authorList>
            <person name="Mouncey N."/>
        </authorList>
    </citation>
    <scope>NUCLEOTIDE SEQUENCE [LARGE SCALE GENOMIC DNA]</scope>
    <source>
        <strain evidence="1 2">W4I19-2</strain>
    </source>
</reference>
<organism evidence="1 2">
    <name type="scientific">Streptomyces achromogenes</name>
    <dbReference type="NCBI Taxonomy" id="67255"/>
    <lineage>
        <taxon>Bacteria</taxon>
        <taxon>Bacillati</taxon>
        <taxon>Actinomycetota</taxon>
        <taxon>Actinomycetes</taxon>
        <taxon>Kitasatosporales</taxon>
        <taxon>Streptomycetaceae</taxon>
        <taxon>Streptomyces</taxon>
    </lineage>
</organism>
<gene>
    <name evidence="1" type="ORF">QFZ56_006075</name>
</gene>
<evidence type="ECO:0000313" key="2">
    <source>
        <dbReference type="Proteomes" id="UP001243364"/>
    </source>
</evidence>
<protein>
    <submittedName>
        <fullName evidence="1">Uncharacterized protein</fullName>
    </submittedName>
</protein>
<keyword evidence="2" id="KW-1185">Reference proteome</keyword>
<accession>A0ABU0Q8X2</accession>